<dbReference type="InterPro" id="IPR001610">
    <property type="entry name" value="PAC"/>
</dbReference>
<evidence type="ECO:0000259" key="5">
    <source>
        <dbReference type="PROSITE" id="PS50112"/>
    </source>
</evidence>
<reference evidence="8" key="1">
    <citation type="submission" date="2022-06" db="EMBL/GenBank/DDBJ databases">
        <title>Complete Genome of Aeromonas sp. Strain SOD01 Isolated from an Urban Freshwater Stream.</title>
        <authorList>
            <person name="Williams L.E."/>
            <person name="Brysgel T."/>
            <person name="Capestro E.M."/>
            <person name="Foltz G.V."/>
            <person name="Gardner A.E."/>
            <person name="Ingrassia J."/>
            <person name="Peterson E."/>
            <person name="Arruda J."/>
            <person name="Flaherty I."/>
            <person name="Hunt M."/>
            <person name="Pappas G."/>
            <person name="Ramsaran S."/>
            <person name="Rocha M."/>
        </authorList>
    </citation>
    <scope>NUCLEOTIDE SEQUENCE</scope>
    <source>
        <strain evidence="8">SOD01</strain>
    </source>
</reference>
<keyword evidence="9" id="KW-1185">Reference proteome</keyword>
<dbReference type="InterPro" id="IPR000014">
    <property type="entry name" value="PAS"/>
</dbReference>
<sequence>MLPDTDTIKISDVSEGVVHGILEVISEGVWDWNANTGFVYRNSGWYRMLGYEPHSLGNTVFTWENVIHPDDLARVMACFDAYLSGEAPHYKVEYRCRTRDGDFAWVEDYGRIIARNPDGSVARMIGAHRDIHAQKLLYTRLELQNRSLEQQVAERTAELQRLNRELQRQVEENRRLAETDSLTGAASRYRLEQVIRLESERAKRFKDHFSVIAMDVDDFKRINDRYGHAVGDQTLIDIVRLARDNIREIDLIARWGGDEFMLILPNTRLPDAQVVAEKLRQRLSQLSVGEQEGITMSFGLVEYHLSESQSQLMVRVDRALYQAKLSGKNQLCGWH</sequence>
<dbReference type="SUPFAM" id="SSF55073">
    <property type="entry name" value="Nucleotide cyclase"/>
    <property type="match status" value="1"/>
</dbReference>
<dbReference type="Pfam" id="PF00990">
    <property type="entry name" value="GGDEF"/>
    <property type="match status" value="1"/>
</dbReference>
<dbReference type="SUPFAM" id="SSF55785">
    <property type="entry name" value="PYP-like sensor domain (PAS domain)"/>
    <property type="match status" value="1"/>
</dbReference>
<dbReference type="SMART" id="SM00086">
    <property type="entry name" value="PAC"/>
    <property type="match status" value="1"/>
</dbReference>
<dbReference type="CDD" id="cd00130">
    <property type="entry name" value="PAS"/>
    <property type="match status" value="1"/>
</dbReference>
<organism evidence="8 9">
    <name type="scientific">Aeromonas encheleia</name>
    <dbReference type="NCBI Taxonomy" id="73010"/>
    <lineage>
        <taxon>Bacteria</taxon>
        <taxon>Pseudomonadati</taxon>
        <taxon>Pseudomonadota</taxon>
        <taxon>Gammaproteobacteria</taxon>
        <taxon>Aeromonadales</taxon>
        <taxon>Aeromonadaceae</taxon>
        <taxon>Aeromonas</taxon>
    </lineage>
</organism>
<dbReference type="AlphaFoldDB" id="A0AAE9MGM6"/>
<keyword evidence="8" id="KW-0808">Transferase</keyword>
<feature type="coiled-coil region" evidence="4">
    <location>
        <begin position="131"/>
        <end position="179"/>
    </location>
</feature>
<dbReference type="PANTHER" id="PTHR45138">
    <property type="entry name" value="REGULATORY COMPONENTS OF SENSORY TRANSDUCTION SYSTEM"/>
    <property type="match status" value="1"/>
</dbReference>
<feature type="domain" description="PAC" evidence="6">
    <location>
        <begin position="90"/>
        <end position="143"/>
    </location>
</feature>
<keyword evidence="8" id="KW-0548">Nucleotidyltransferase</keyword>
<evidence type="ECO:0000259" key="6">
    <source>
        <dbReference type="PROSITE" id="PS50113"/>
    </source>
</evidence>
<evidence type="ECO:0000256" key="2">
    <source>
        <dbReference type="ARBA" id="ARBA00012528"/>
    </source>
</evidence>
<feature type="domain" description="PAS" evidence="5">
    <location>
        <begin position="14"/>
        <end position="86"/>
    </location>
</feature>
<evidence type="ECO:0000256" key="3">
    <source>
        <dbReference type="ARBA" id="ARBA00034247"/>
    </source>
</evidence>
<dbReference type="SMART" id="SM00091">
    <property type="entry name" value="PAS"/>
    <property type="match status" value="1"/>
</dbReference>
<dbReference type="InterPro" id="IPR000160">
    <property type="entry name" value="GGDEF_dom"/>
</dbReference>
<dbReference type="CDD" id="cd01949">
    <property type="entry name" value="GGDEF"/>
    <property type="match status" value="1"/>
</dbReference>
<dbReference type="InterPro" id="IPR035965">
    <property type="entry name" value="PAS-like_dom_sf"/>
</dbReference>
<dbReference type="Pfam" id="PF08447">
    <property type="entry name" value="PAS_3"/>
    <property type="match status" value="1"/>
</dbReference>
<dbReference type="FunFam" id="3.30.70.270:FF:000001">
    <property type="entry name" value="Diguanylate cyclase domain protein"/>
    <property type="match status" value="1"/>
</dbReference>
<dbReference type="Gene3D" id="3.30.70.270">
    <property type="match status" value="1"/>
</dbReference>
<evidence type="ECO:0000313" key="9">
    <source>
        <dbReference type="Proteomes" id="UP001056890"/>
    </source>
</evidence>
<proteinExistence type="predicted"/>
<dbReference type="Gene3D" id="3.30.450.20">
    <property type="entry name" value="PAS domain"/>
    <property type="match status" value="1"/>
</dbReference>
<protein>
    <recommendedName>
        <fullName evidence="2">diguanylate cyclase</fullName>
        <ecNumber evidence="2">2.7.7.65</ecNumber>
    </recommendedName>
</protein>
<keyword evidence="4" id="KW-0175">Coiled coil</keyword>
<evidence type="ECO:0000313" key="8">
    <source>
        <dbReference type="EMBL" id="USV57310.1"/>
    </source>
</evidence>
<dbReference type="GO" id="GO:0052621">
    <property type="term" value="F:diguanylate cyclase activity"/>
    <property type="evidence" value="ECO:0007669"/>
    <property type="project" value="UniProtKB-EC"/>
</dbReference>
<evidence type="ECO:0000259" key="7">
    <source>
        <dbReference type="PROSITE" id="PS50887"/>
    </source>
</evidence>
<dbReference type="SMART" id="SM00267">
    <property type="entry name" value="GGDEF"/>
    <property type="match status" value="1"/>
</dbReference>
<accession>A0AAE9MGM6</accession>
<comment type="cofactor">
    <cofactor evidence="1">
        <name>Mg(2+)</name>
        <dbReference type="ChEBI" id="CHEBI:18420"/>
    </cofactor>
</comment>
<dbReference type="InterPro" id="IPR029787">
    <property type="entry name" value="Nucleotide_cyclase"/>
</dbReference>
<dbReference type="RefSeq" id="WP_042653397.1">
    <property type="nucleotide sequence ID" value="NZ_CAWMEL010000019.1"/>
</dbReference>
<dbReference type="InterPro" id="IPR000700">
    <property type="entry name" value="PAS-assoc_C"/>
</dbReference>
<dbReference type="PROSITE" id="PS50112">
    <property type="entry name" value="PAS"/>
    <property type="match status" value="1"/>
</dbReference>
<evidence type="ECO:0000256" key="1">
    <source>
        <dbReference type="ARBA" id="ARBA00001946"/>
    </source>
</evidence>
<gene>
    <name evidence="8" type="ORF">NHF51_18595</name>
</gene>
<name>A0AAE9MGM6_9GAMM</name>
<dbReference type="EC" id="2.7.7.65" evidence="2"/>
<dbReference type="Proteomes" id="UP001056890">
    <property type="component" value="Chromosome"/>
</dbReference>
<dbReference type="PROSITE" id="PS50113">
    <property type="entry name" value="PAC"/>
    <property type="match status" value="1"/>
</dbReference>
<dbReference type="InterPro" id="IPR050469">
    <property type="entry name" value="Diguanylate_Cyclase"/>
</dbReference>
<evidence type="ECO:0000256" key="4">
    <source>
        <dbReference type="SAM" id="Coils"/>
    </source>
</evidence>
<dbReference type="PANTHER" id="PTHR45138:SF9">
    <property type="entry name" value="DIGUANYLATE CYCLASE DGCM-RELATED"/>
    <property type="match status" value="1"/>
</dbReference>
<dbReference type="InterPro" id="IPR043128">
    <property type="entry name" value="Rev_trsase/Diguanyl_cyclase"/>
</dbReference>
<dbReference type="EMBL" id="CP099717">
    <property type="protein sequence ID" value="USV57310.1"/>
    <property type="molecule type" value="Genomic_DNA"/>
</dbReference>
<dbReference type="InterPro" id="IPR013655">
    <property type="entry name" value="PAS_fold_3"/>
</dbReference>
<comment type="catalytic activity">
    <reaction evidence="3">
        <text>2 GTP = 3',3'-c-di-GMP + 2 diphosphate</text>
        <dbReference type="Rhea" id="RHEA:24898"/>
        <dbReference type="ChEBI" id="CHEBI:33019"/>
        <dbReference type="ChEBI" id="CHEBI:37565"/>
        <dbReference type="ChEBI" id="CHEBI:58805"/>
        <dbReference type="EC" id="2.7.7.65"/>
    </reaction>
</comment>
<dbReference type="NCBIfam" id="TIGR00229">
    <property type="entry name" value="sensory_box"/>
    <property type="match status" value="1"/>
</dbReference>
<dbReference type="PROSITE" id="PS50887">
    <property type="entry name" value="GGDEF"/>
    <property type="match status" value="1"/>
</dbReference>
<feature type="domain" description="GGDEF" evidence="7">
    <location>
        <begin position="207"/>
        <end position="335"/>
    </location>
</feature>
<dbReference type="NCBIfam" id="TIGR00254">
    <property type="entry name" value="GGDEF"/>
    <property type="match status" value="1"/>
</dbReference>